<dbReference type="InterPro" id="IPR036236">
    <property type="entry name" value="Znf_C2H2_sf"/>
</dbReference>
<dbReference type="FunFam" id="3.30.160.60:FF:000019">
    <property type="entry name" value="GLI family zinc finger 3"/>
    <property type="match status" value="1"/>
</dbReference>
<feature type="domain" description="C2H2-type" evidence="10">
    <location>
        <begin position="393"/>
        <end position="422"/>
    </location>
</feature>
<keyword evidence="7" id="KW-0238">DNA-binding</keyword>
<dbReference type="PROSITE" id="PS00028">
    <property type="entry name" value="ZINC_FINGER_C2H2_1"/>
    <property type="match status" value="4"/>
</dbReference>
<dbReference type="EMBL" id="JAVRBK010000010">
    <property type="protein sequence ID" value="KAK5638376.1"/>
    <property type="molecule type" value="Genomic_DNA"/>
</dbReference>
<dbReference type="InterPro" id="IPR056436">
    <property type="entry name" value="Znf-C2H2_ZIC1-5/GLI1-3-like"/>
</dbReference>
<evidence type="ECO:0000256" key="2">
    <source>
        <dbReference type="ARBA" id="ARBA00010831"/>
    </source>
</evidence>
<dbReference type="GO" id="GO:0000122">
    <property type="term" value="P:negative regulation of transcription by RNA polymerase II"/>
    <property type="evidence" value="ECO:0007669"/>
    <property type="project" value="UniProtKB-ARBA"/>
</dbReference>
<dbReference type="PANTHER" id="PTHR45718:SF7">
    <property type="entry name" value="C2H2-TYPE DOMAIN-CONTAINING PROTEIN"/>
    <property type="match status" value="1"/>
</dbReference>
<keyword evidence="4" id="KW-0677">Repeat</keyword>
<evidence type="ECO:0000256" key="7">
    <source>
        <dbReference type="ARBA" id="ARBA00023125"/>
    </source>
</evidence>
<feature type="domain" description="C2H2-type" evidence="10">
    <location>
        <begin position="333"/>
        <end position="362"/>
    </location>
</feature>
<keyword evidence="6" id="KW-0862">Zinc</keyword>
<keyword evidence="8" id="KW-0539">Nucleus</keyword>
<dbReference type="FunFam" id="3.30.160.60:FF:000031">
    <property type="entry name" value="GLI family zinc finger 3"/>
    <property type="match status" value="1"/>
</dbReference>
<keyword evidence="3" id="KW-0479">Metal-binding</keyword>
<accession>A0AAN7ZF50</accession>
<dbReference type="GO" id="GO:0005634">
    <property type="term" value="C:nucleus"/>
    <property type="evidence" value="ECO:0007669"/>
    <property type="project" value="UniProtKB-SubCell"/>
</dbReference>
<dbReference type="InterPro" id="IPR043359">
    <property type="entry name" value="GLI-like"/>
</dbReference>
<evidence type="ECO:0000256" key="1">
    <source>
        <dbReference type="ARBA" id="ARBA00004123"/>
    </source>
</evidence>
<dbReference type="SMART" id="SM00355">
    <property type="entry name" value="ZnF_C2H2"/>
    <property type="match status" value="5"/>
</dbReference>
<protein>
    <recommendedName>
        <fullName evidence="10">C2H2-type domain-containing protein</fullName>
    </recommendedName>
</protein>
<evidence type="ECO:0000313" key="11">
    <source>
        <dbReference type="EMBL" id="KAK5638376.1"/>
    </source>
</evidence>
<keyword evidence="5 9" id="KW-0863">Zinc-finger</keyword>
<dbReference type="Pfam" id="PF00096">
    <property type="entry name" value="zf-C2H2"/>
    <property type="match status" value="3"/>
</dbReference>
<dbReference type="GO" id="GO:0000981">
    <property type="term" value="F:DNA-binding transcription factor activity, RNA polymerase II-specific"/>
    <property type="evidence" value="ECO:0007669"/>
    <property type="project" value="TreeGrafter"/>
</dbReference>
<evidence type="ECO:0000256" key="6">
    <source>
        <dbReference type="ARBA" id="ARBA00022833"/>
    </source>
</evidence>
<dbReference type="GO" id="GO:0140297">
    <property type="term" value="F:DNA-binding transcription factor binding"/>
    <property type="evidence" value="ECO:0007669"/>
    <property type="project" value="UniProtKB-ARBA"/>
</dbReference>
<dbReference type="Gene3D" id="3.30.160.60">
    <property type="entry name" value="Classic Zinc Finger"/>
    <property type="match status" value="5"/>
</dbReference>
<dbReference type="SUPFAM" id="SSF57667">
    <property type="entry name" value="beta-beta-alpha zinc fingers"/>
    <property type="match status" value="3"/>
</dbReference>
<evidence type="ECO:0000256" key="8">
    <source>
        <dbReference type="ARBA" id="ARBA00023242"/>
    </source>
</evidence>
<dbReference type="PROSITE" id="PS50157">
    <property type="entry name" value="ZINC_FINGER_C2H2_2"/>
    <property type="match status" value="4"/>
</dbReference>
<dbReference type="PANTHER" id="PTHR45718">
    <property type="entry name" value="TRANSCRIPTIONAL ACTIVATOR CUBITUS INTERRUPTUS"/>
    <property type="match status" value="1"/>
</dbReference>
<dbReference type="GO" id="GO:0000978">
    <property type="term" value="F:RNA polymerase II cis-regulatory region sequence-specific DNA binding"/>
    <property type="evidence" value="ECO:0007669"/>
    <property type="project" value="TreeGrafter"/>
</dbReference>
<dbReference type="FunFam" id="3.30.160.60:FF:000048">
    <property type="entry name" value="GLI family zinc finger 3"/>
    <property type="match status" value="1"/>
</dbReference>
<gene>
    <name evidence="11" type="ORF">RI129_012671</name>
</gene>
<comment type="caution">
    <text evidence="11">The sequence shown here is derived from an EMBL/GenBank/DDBJ whole genome shotgun (WGS) entry which is preliminary data.</text>
</comment>
<dbReference type="InterPro" id="IPR013087">
    <property type="entry name" value="Znf_C2H2_type"/>
</dbReference>
<name>A0AAN7ZF50_9COLE</name>
<comment type="subcellular location">
    <subcellularLocation>
        <location evidence="1">Nucleus</location>
    </subcellularLocation>
</comment>
<organism evidence="11 12">
    <name type="scientific">Pyrocoelia pectoralis</name>
    <dbReference type="NCBI Taxonomy" id="417401"/>
    <lineage>
        <taxon>Eukaryota</taxon>
        <taxon>Metazoa</taxon>
        <taxon>Ecdysozoa</taxon>
        <taxon>Arthropoda</taxon>
        <taxon>Hexapoda</taxon>
        <taxon>Insecta</taxon>
        <taxon>Pterygota</taxon>
        <taxon>Neoptera</taxon>
        <taxon>Endopterygota</taxon>
        <taxon>Coleoptera</taxon>
        <taxon>Polyphaga</taxon>
        <taxon>Elateriformia</taxon>
        <taxon>Elateroidea</taxon>
        <taxon>Lampyridae</taxon>
        <taxon>Lampyrinae</taxon>
        <taxon>Pyrocoelia</taxon>
    </lineage>
</organism>
<evidence type="ECO:0000256" key="5">
    <source>
        <dbReference type="ARBA" id="ARBA00022771"/>
    </source>
</evidence>
<comment type="similarity">
    <text evidence="2">Belongs to the GLI C2H2-type zinc-finger protein family.</text>
</comment>
<feature type="domain" description="C2H2-type" evidence="10">
    <location>
        <begin position="363"/>
        <end position="392"/>
    </location>
</feature>
<evidence type="ECO:0000256" key="4">
    <source>
        <dbReference type="ARBA" id="ARBA00022737"/>
    </source>
</evidence>
<dbReference type="GO" id="GO:0008270">
    <property type="term" value="F:zinc ion binding"/>
    <property type="evidence" value="ECO:0007669"/>
    <property type="project" value="UniProtKB-KW"/>
</dbReference>
<dbReference type="Pfam" id="PF23561">
    <property type="entry name" value="zf-C2H2_15"/>
    <property type="match status" value="1"/>
</dbReference>
<proteinExistence type="inferred from homology"/>
<evidence type="ECO:0000256" key="9">
    <source>
        <dbReference type="PROSITE-ProRule" id="PRU00042"/>
    </source>
</evidence>
<evidence type="ECO:0000256" key="3">
    <source>
        <dbReference type="ARBA" id="ARBA00022723"/>
    </source>
</evidence>
<dbReference type="AlphaFoldDB" id="A0AAN7ZF50"/>
<feature type="domain" description="C2H2-type" evidence="10">
    <location>
        <begin position="305"/>
        <end position="332"/>
    </location>
</feature>
<dbReference type="Proteomes" id="UP001329430">
    <property type="component" value="Chromosome 10"/>
</dbReference>
<evidence type="ECO:0000313" key="12">
    <source>
        <dbReference type="Proteomes" id="UP001329430"/>
    </source>
</evidence>
<sequence length="497" mass="57805">MLMNFKRLIIAHISIKTTLHMRPSALRFGSVISTMHESLTQSELAEKFTAAFYDAQFTNHEEILNNFDENCFNNIDTYENDFVDYLFENENEPIRDFDFEGFSQCFDRQIKAGDYSDDGLLFFGGQNSDLDDIDLSDLCESLSNSSFDIDNFPLEFCDEDDSFIGEPVDIPRVEPDFTNFLRYTQPNSLHFGDHTTPAASFGHLIGGKNETDLTNQIVLNQETALLRNDPLLSSSNILIYPVRAQRHDSESQESEASTDYEDTKHLLCKWEDCYQLYDSQSSLVRHIEKNHVEIKRGEEFTCFWTNCPRKTKPFNARYKLLIHMRVHSGEKPNKCPFKGCTKAFSRLENLKIHQRSHTGERPYLCQFTSCKKSFSNSSDRAKHQRTHFDTKPYACQVPGCQKKYTDPSSLRKHVKNHTYEEQLQIKNRSKSLPTTVESPKKKYELAPIKCKMEYTDHSYTVTTTLKYDEDIPYSTYSIKQDLKNKISEKRQKKQMLL</sequence>
<keyword evidence="12" id="KW-1185">Reference proteome</keyword>
<reference evidence="11 12" key="1">
    <citation type="journal article" date="2024" name="Insects">
        <title>An Improved Chromosome-Level Genome Assembly of the Firefly Pyrocoelia pectoralis.</title>
        <authorList>
            <person name="Fu X."/>
            <person name="Meyer-Rochow V.B."/>
            <person name="Ballantyne L."/>
            <person name="Zhu X."/>
        </authorList>
    </citation>
    <scope>NUCLEOTIDE SEQUENCE [LARGE SCALE GENOMIC DNA]</scope>
    <source>
        <strain evidence="11">XCY_ONT2</strain>
    </source>
</reference>
<evidence type="ECO:0000259" key="10">
    <source>
        <dbReference type="PROSITE" id="PS50157"/>
    </source>
</evidence>